<keyword evidence="4" id="KW-1185">Reference proteome</keyword>
<dbReference type="EMBL" id="NQJF01000006">
    <property type="protein sequence ID" value="OYD24716.1"/>
    <property type="molecule type" value="Genomic_DNA"/>
</dbReference>
<evidence type="ECO:0000313" key="4">
    <source>
        <dbReference type="Proteomes" id="UP000295058"/>
    </source>
</evidence>
<reference evidence="2 4" key="2">
    <citation type="submission" date="2019-03" db="EMBL/GenBank/DDBJ databases">
        <title>Genomic Encyclopedia of Archaeal and Bacterial Type Strains, Phase II (KMG-II): from individual species to whole genera.</title>
        <authorList>
            <person name="Goeker M."/>
        </authorList>
    </citation>
    <scope>NUCLEOTIDE SEQUENCE [LARGE SCALE GENOMIC DNA]</scope>
    <source>
        <strain evidence="2 4">DSM 15594</strain>
    </source>
</reference>
<gene>
    <name evidence="1" type="ORF">B6S09_08825</name>
    <name evidence="2" type="ORF">LY04_01714</name>
</gene>
<evidence type="ECO:0000313" key="3">
    <source>
        <dbReference type="Proteomes" id="UP000243640"/>
    </source>
</evidence>
<evidence type="ECO:0000313" key="1">
    <source>
        <dbReference type="EMBL" id="OYD24716.1"/>
    </source>
</evidence>
<accession>A0A235CJT9</accession>
<proteinExistence type="predicted"/>
<dbReference type="RefSeq" id="WP_094278132.1">
    <property type="nucleotide sequence ID" value="NZ_NQJF01000006.1"/>
</dbReference>
<dbReference type="EMBL" id="SODO01000005">
    <property type="protein sequence ID" value="TDW59463.1"/>
    <property type="molecule type" value="Genomic_DNA"/>
</dbReference>
<sequence>MTQINTISQVANGYLNEFNKLARQNKAAGMELQTECALEALAEVAHQSGYDALYEQITERKNALWLHAPMASITAGGEV</sequence>
<evidence type="ECO:0000313" key="2">
    <source>
        <dbReference type="EMBL" id="TDW59463.1"/>
    </source>
</evidence>
<comment type="caution">
    <text evidence="1">The sequence shown here is derived from an EMBL/GenBank/DDBJ whole genome shotgun (WGS) entry which is preliminary data.</text>
</comment>
<dbReference type="Proteomes" id="UP000295058">
    <property type="component" value="Unassembled WGS sequence"/>
</dbReference>
<dbReference type="OrthoDB" id="5600596at2"/>
<organism evidence="1 3">
    <name type="scientific">Oceanimonas baumannii</name>
    <dbReference type="NCBI Taxonomy" id="129578"/>
    <lineage>
        <taxon>Bacteria</taxon>
        <taxon>Pseudomonadati</taxon>
        <taxon>Pseudomonadota</taxon>
        <taxon>Gammaproteobacteria</taxon>
        <taxon>Aeromonadales</taxon>
        <taxon>Aeromonadaceae</taxon>
        <taxon>Oceanimonas</taxon>
    </lineage>
</organism>
<name>A0A235CJT9_9GAMM</name>
<reference evidence="1 3" key="1">
    <citation type="submission" date="2017-08" db="EMBL/GenBank/DDBJ databases">
        <title>Draft Genome Sequence of the Marine Bacterium Oceanimonas baumannii ATCC 700832.</title>
        <authorList>
            <person name="Mcclelland W.D."/>
            <person name="Brennan M.A."/>
            <person name="Trachtenberg A.M."/>
            <person name="Maclea K.S."/>
        </authorList>
    </citation>
    <scope>NUCLEOTIDE SEQUENCE [LARGE SCALE GENOMIC DNA]</scope>
    <source>
        <strain evidence="1 3">ATCC 700832</strain>
    </source>
</reference>
<dbReference type="AlphaFoldDB" id="A0A235CJT9"/>
<protein>
    <submittedName>
        <fullName evidence="1">Uncharacterized protein</fullName>
    </submittedName>
</protein>
<dbReference type="Proteomes" id="UP000243640">
    <property type="component" value="Unassembled WGS sequence"/>
</dbReference>